<dbReference type="GO" id="GO:0006412">
    <property type="term" value="P:translation"/>
    <property type="evidence" value="ECO:0007669"/>
    <property type="project" value="UniProtKB-UniRule"/>
</dbReference>
<keyword evidence="1" id="KW-0067">ATP-binding</keyword>
<dbReference type="NCBIfam" id="TIGR00135">
    <property type="entry name" value="gatC"/>
    <property type="match status" value="1"/>
</dbReference>
<protein>
    <recommendedName>
        <fullName evidence="1">Aspartyl/glutamyl-tRNA(Asn/Gln) amidotransferase subunit C</fullName>
        <shortName evidence="1">Asp/Glu-ADT subunit C</shortName>
        <ecNumber evidence="1">6.3.5.-</ecNumber>
    </recommendedName>
</protein>
<dbReference type="GO" id="GO:0070681">
    <property type="term" value="P:glutaminyl-tRNAGln biosynthesis via transamidation"/>
    <property type="evidence" value="ECO:0007669"/>
    <property type="project" value="TreeGrafter"/>
</dbReference>
<reference evidence="3" key="1">
    <citation type="submission" date="2016-07" db="EMBL/GenBank/DDBJ databases">
        <authorList>
            <person name="Florea S."/>
            <person name="Webb J.S."/>
            <person name="Jaromczyk J."/>
            <person name="Schardl C.L."/>
        </authorList>
    </citation>
    <scope>NUCLEOTIDE SEQUENCE [LARGE SCALE GENOMIC DNA]</scope>
    <source>
        <strain evidence="3">MV-1</strain>
    </source>
</reference>
<name>A0A1E5Q774_9PROT</name>
<dbReference type="InterPro" id="IPR003837">
    <property type="entry name" value="GatC"/>
</dbReference>
<dbReference type="GO" id="GO:0050567">
    <property type="term" value="F:glutaminyl-tRNA synthase (glutamine-hydrolyzing) activity"/>
    <property type="evidence" value="ECO:0007669"/>
    <property type="project" value="UniProtKB-UniRule"/>
</dbReference>
<dbReference type="GO" id="GO:0005524">
    <property type="term" value="F:ATP binding"/>
    <property type="evidence" value="ECO:0007669"/>
    <property type="project" value="UniProtKB-KW"/>
</dbReference>
<organism evidence="2 3">
    <name type="scientific">Magnetovibrio blakemorei</name>
    <dbReference type="NCBI Taxonomy" id="28181"/>
    <lineage>
        <taxon>Bacteria</taxon>
        <taxon>Pseudomonadati</taxon>
        <taxon>Pseudomonadota</taxon>
        <taxon>Alphaproteobacteria</taxon>
        <taxon>Rhodospirillales</taxon>
        <taxon>Magnetovibrionaceae</taxon>
        <taxon>Magnetovibrio</taxon>
    </lineage>
</organism>
<dbReference type="Gene3D" id="1.10.20.60">
    <property type="entry name" value="Glu-tRNAGln amidotransferase C subunit, N-terminal domain"/>
    <property type="match status" value="1"/>
</dbReference>
<comment type="catalytic activity">
    <reaction evidence="1">
        <text>L-aspartyl-tRNA(Asn) + L-glutamine + ATP + H2O = L-asparaginyl-tRNA(Asn) + L-glutamate + ADP + phosphate + 2 H(+)</text>
        <dbReference type="Rhea" id="RHEA:14513"/>
        <dbReference type="Rhea" id="RHEA-COMP:9674"/>
        <dbReference type="Rhea" id="RHEA-COMP:9677"/>
        <dbReference type="ChEBI" id="CHEBI:15377"/>
        <dbReference type="ChEBI" id="CHEBI:15378"/>
        <dbReference type="ChEBI" id="CHEBI:29985"/>
        <dbReference type="ChEBI" id="CHEBI:30616"/>
        <dbReference type="ChEBI" id="CHEBI:43474"/>
        <dbReference type="ChEBI" id="CHEBI:58359"/>
        <dbReference type="ChEBI" id="CHEBI:78515"/>
        <dbReference type="ChEBI" id="CHEBI:78516"/>
        <dbReference type="ChEBI" id="CHEBI:456216"/>
    </reaction>
</comment>
<dbReference type="EMBL" id="MCGG01000028">
    <property type="protein sequence ID" value="OEJ66802.1"/>
    <property type="molecule type" value="Genomic_DNA"/>
</dbReference>
<keyword evidence="2" id="KW-0808">Transferase</keyword>
<evidence type="ECO:0000313" key="3">
    <source>
        <dbReference type="Proteomes" id="UP000095347"/>
    </source>
</evidence>
<comment type="function">
    <text evidence="1">Allows the formation of correctly charged Asn-tRNA(Asn) or Gln-tRNA(Gln) through the transamidation of misacylated Asp-tRNA(Asn) or Glu-tRNA(Gln) in organisms which lack either or both of asparaginyl-tRNA or glutaminyl-tRNA synthetases. The reaction takes place in the presence of glutamine and ATP through an activated phospho-Asp-tRNA(Asn) or phospho-Glu-tRNA(Gln).</text>
</comment>
<comment type="similarity">
    <text evidence="1">Belongs to the GatC family.</text>
</comment>
<evidence type="ECO:0000256" key="1">
    <source>
        <dbReference type="HAMAP-Rule" id="MF_00122"/>
    </source>
</evidence>
<sequence length="95" mass="10347">MSLDKDTVKNIAYLARMRVADDKLEPLAGELSSILNWIEQLQELDTDGVEPMASVSDVVLPQRKDAVTDGNCQAAVLKNAPDSEDGFFAVPKVVE</sequence>
<dbReference type="HAMAP" id="MF_00122">
    <property type="entry name" value="GatC"/>
    <property type="match status" value="1"/>
</dbReference>
<dbReference type="AlphaFoldDB" id="A0A1E5Q774"/>
<keyword evidence="1" id="KW-0436">Ligase</keyword>
<dbReference type="Proteomes" id="UP000095347">
    <property type="component" value="Unassembled WGS sequence"/>
</dbReference>
<comment type="subunit">
    <text evidence="1">Heterotrimer of A, B and C subunits.</text>
</comment>
<keyword evidence="1" id="KW-0648">Protein biosynthesis</keyword>
<dbReference type="SUPFAM" id="SSF141000">
    <property type="entry name" value="Glu-tRNAGln amidotransferase C subunit"/>
    <property type="match status" value="1"/>
</dbReference>
<dbReference type="STRING" id="28181.BEN30_11255"/>
<dbReference type="PANTHER" id="PTHR15004">
    <property type="entry name" value="GLUTAMYL-TRNA(GLN) AMIDOTRANSFERASE SUBUNIT C, MITOCHONDRIAL"/>
    <property type="match status" value="1"/>
</dbReference>
<dbReference type="InterPro" id="IPR036113">
    <property type="entry name" value="Asp/Glu-ADT_sf_sub_c"/>
</dbReference>
<comment type="caution">
    <text evidence="2">The sequence shown here is derived from an EMBL/GenBank/DDBJ whole genome shotgun (WGS) entry which is preliminary data.</text>
</comment>
<proteinExistence type="inferred from homology"/>
<dbReference type="OrthoDB" id="9794326at2"/>
<accession>A0A1E5Q774</accession>
<keyword evidence="3" id="KW-1185">Reference proteome</keyword>
<comment type="catalytic activity">
    <reaction evidence="1">
        <text>L-glutamyl-tRNA(Gln) + L-glutamine + ATP + H2O = L-glutaminyl-tRNA(Gln) + L-glutamate + ADP + phosphate + H(+)</text>
        <dbReference type="Rhea" id="RHEA:17521"/>
        <dbReference type="Rhea" id="RHEA-COMP:9681"/>
        <dbReference type="Rhea" id="RHEA-COMP:9684"/>
        <dbReference type="ChEBI" id="CHEBI:15377"/>
        <dbReference type="ChEBI" id="CHEBI:15378"/>
        <dbReference type="ChEBI" id="CHEBI:29985"/>
        <dbReference type="ChEBI" id="CHEBI:30616"/>
        <dbReference type="ChEBI" id="CHEBI:43474"/>
        <dbReference type="ChEBI" id="CHEBI:58359"/>
        <dbReference type="ChEBI" id="CHEBI:78520"/>
        <dbReference type="ChEBI" id="CHEBI:78521"/>
        <dbReference type="ChEBI" id="CHEBI:456216"/>
    </reaction>
</comment>
<evidence type="ECO:0000313" key="2">
    <source>
        <dbReference type="EMBL" id="OEJ66802.1"/>
    </source>
</evidence>
<dbReference type="GO" id="GO:0006450">
    <property type="term" value="P:regulation of translational fidelity"/>
    <property type="evidence" value="ECO:0007669"/>
    <property type="project" value="InterPro"/>
</dbReference>
<dbReference type="RefSeq" id="WP_069958178.1">
    <property type="nucleotide sequence ID" value="NZ_MCGG01000028.1"/>
</dbReference>
<dbReference type="GO" id="GO:0016740">
    <property type="term" value="F:transferase activity"/>
    <property type="evidence" value="ECO:0007669"/>
    <property type="project" value="UniProtKB-KW"/>
</dbReference>
<gene>
    <name evidence="1" type="primary">gatC</name>
    <name evidence="2" type="ORF">BEN30_11255</name>
</gene>
<dbReference type="EC" id="6.3.5.-" evidence="1"/>
<dbReference type="Pfam" id="PF02686">
    <property type="entry name" value="GatC"/>
    <property type="match status" value="1"/>
</dbReference>
<keyword evidence="1" id="KW-0547">Nucleotide-binding</keyword>
<dbReference type="PANTHER" id="PTHR15004:SF0">
    <property type="entry name" value="GLUTAMYL-TRNA(GLN) AMIDOTRANSFERASE SUBUNIT C, MITOCHONDRIAL"/>
    <property type="match status" value="1"/>
</dbReference>
<dbReference type="GO" id="GO:0050566">
    <property type="term" value="F:asparaginyl-tRNA synthase (glutamine-hydrolyzing) activity"/>
    <property type="evidence" value="ECO:0007669"/>
    <property type="project" value="RHEA"/>
</dbReference>